<protein>
    <submittedName>
        <fullName evidence="6">IclR family transcriptional regulator</fullName>
    </submittedName>
</protein>
<dbReference type="Gene3D" id="3.30.450.40">
    <property type="match status" value="1"/>
</dbReference>
<dbReference type="PROSITE" id="PS51077">
    <property type="entry name" value="HTH_ICLR"/>
    <property type="match status" value="1"/>
</dbReference>
<keyword evidence="1" id="KW-0805">Transcription regulation</keyword>
<dbReference type="SUPFAM" id="SSF46785">
    <property type="entry name" value="Winged helix' DNA-binding domain"/>
    <property type="match status" value="1"/>
</dbReference>
<dbReference type="InterPro" id="IPR036388">
    <property type="entry name" value="WH-like_DNA-bd_sf"/>
</dbReference>
<dbReference type="GO" id="GO:0003700">
    <property type="term" value="F:DNA-binding transcription factor activity"/>
    <property type="evidence" value="ECO:0007669"/>
    <property type="project" value="TreeGrafter"/>
</dbReference>
<dbReference type="InterPro" id="IPR036390">
    <property type="entry name" value="WH_DNA-bd_sf"/>
</dbReference>
<dbReference type="EMBL" id="JMEE01000046">
    <property type="protein sequence ID" value="RWR00618.1"/>
    <property type="molecule type" value="Genomic_DNA"/>
</dbReference>
<dbReference type="InterPro" id="IPR014757">
    <property type="entry name" value="Tscrpt_reg_IclR_C"/>
</dbReference>
<evidence type="ECO:0000256" key="2">
    <source>
        <dbReference type="ARBA" id="ARBA00023125"/>
    </source>
</evidence>
<dbReference type="SMART" id="SM00346">
    <property type="entry name" value="HTH_ICLR"/>
    <property type="match status" value="1"/>
</dbReference>
<dbReference type="AlphaFoldDB" id="A0A443I924"/>
<evidence type="ECO:0000256" key="1">
    <source>
        <dbReference type="ARBA" id="ARBA00023015"/>
    </source>
</evidence>
<reference evidence="6 7" key="1">
    <citation type="submission" date="2014-04" db="EMBL/GenBank/DDBJ databases">
        <title>Draft genome sequence of Pantoea beijingensis strain LMG 27579, an emerging pathogen to Pleurotus eryngii with potential industrial application.</title>
        <authorList>
            <person name="Xu F."/>
            <person name="Liu Y."/>
            <person name="Wang S."/>
            <person name="Yin Y."/>
            <person name="Ma Y."/>
            <person name="Zhao S."/>
            <person name="Rong C."/>
        </authorList>
    </citation>
    <scope>NUCLEOTIDE SEQUENCE [LARGE SCALE GENOMIC DNA]</scope>
    <source>
        <strain evidence="6 7">LMG 27579</strain>
    </source>
</reference>
<dbReference type="Pfam" id="PF01614">
    <property type="entry name" value="IclR_C"/>
    <property type="match status" value="1"/>
</dbReference>
<dbReference type="Gene3D" id="1.10.10.10">
    <property type="entry name" value="Winged helix-like DNA-binding domain superfamily/Winged helix DNA-binding domain"/>
    <property type="match status" value="1"/>
</dbReference>
<organism evidence="6 7">
    <name type="scientific">[Pantoea] beijingensis</name>
    <dbReference type="NCBI Taxonomy" id="1324864"/>
    <lineage>
        <taxon>Bacteria</taxon>
        <taxon>Pseudomonadati</taxon>
        <taxon>Pseudomonadota</taxon>
        <taxon>Gammaproteobacteria</taxon>
        <taxon>Enterobacterales</taxon>
        <taxon>Erwiniaceae</taxon>
        <taxon>Erwinia</taxon>
    </lineage>
</organism>
<evidence type="ECO:0000259" key="5">
    <source>
        <dbReference type="PROSITE" id="PS51078"/>
    </source>
</evidence>
<proteinExistence type="predicted"/>
<keyword evidence="7" id="KW-1185">Reference proteome</keyword>
<evidence type="ECO:0000256" key="3">
    <source>
        <dbReference type="ARBA" id="ARBA00023163"/>
    </source>
</evidence>
<feature type="domain" description="HTH iclR-type" evidence="4">
    <location>
        <begin position="1"/>
        <end position="68"/>
    </location>
</feature>
<accession>A0A443I924</accession>
<dbReference type="InterPro" id="IPR050707">
    <property type="entry name" value="HTH_MetabolicPath_Reg"/>
</dbReference>
<dbReference type="PROSITE" id="PS51078">
    <property type="entry name" value="ICLR_ED"/>
    <property type="match status" value="1"/>
</dbReference>
<name>A0A443I924_9GAMM</name>
<feature type="domain" description="IclR-ED" evidence="5">
    <location>
        <begin position="69"/>
        <end position="251"/>
    </location>
</feature>
<evidence type="ECO:0000313" key="7">
    <source>
        <dbReference type="Proteomes" id="UP000288794"/>
    </source>
</evidence>
<gene>
    <name evidence="6" type="ORF">ED28_17300</name>
</gene>
<dbReference type="Pfam" id="PF09339">
    <property type="entry name" value="HTH_IclR"/>
    <property type="match status" value="1"/>
</dbReference>
<keyword evidence="2" id="KW-0238">DNA-binding</keyword>
<dbReference type="GO" id="GO:0045892">
    <property type="term" value="P:negative regulation of DNA-templated transcription"/>
    <property type="evidence" value="ECO:0007669"/>
    <property type="project" value="TreeGrafter"/>
</dbReference>
<dbReference type="PANTHER" id="PTHR30136:SF35">
    <property type="entry name" value="HTH-TYPE TRANSCRIPTIONAL REGULATOR RV1719"/>
    <property type="match status" value="1"/>
</dbReference>
<dbReference type="Proteomes" id="UP000288794">
    <property type="component" value="Unassembled WGS sequence"/>
</dbReference>
<comment type="caution">
    <text evidence="6">The sequence shown here is derived from an EMBL/GenBank/DDBJ whole genome shotgun (WGS) entry which is preliminary data.</text>
</comment>
<dbReference type="InterPro" id="IPR029016">
    <property type="entry name" value="GAF-like_dom_sf"/>
</dbReference>
<keyword evidence="3" id="KW-0804">Transcription</keyword>
<dbReference type="InterPro" id="IPR005471">
    <property type="entry name" value="Tscrpt_reg_IclR_N"/>
</dbReference>
<dbReference type="GO" id="GO:0003677">
    <property type="term" value="F:DNA binding"/>
    <property type="evidence" value="ECO:0007669"/>
    <property type="project" value="UniProtKB-KW"/>
</dbReference>
<sequence length="256" mass="28181">MSTLENAASVLGLFNHYGVTQGHTGLSFTEVVSALSLPKSTVSRLLTTMEAQGFLERDPETRSFHIGRVLLSAASHYLSTPLVDSASTLMAQLSVESRCTCYISVLERREIMVMRMFQGRQFLQVVTPAGSRSPAAETSTGRAILARYSNDDVRELYKNAWPERGTGNSLPELESLIEKLELVRQQGWALACNESLQGISSMATAVTNKHRGETVGLGVTFPSLETSPYYARPVLDALMCVARQLRSNFGDRDFHN</sequence>
<dbReference type="PANTHER" id="PTHR30136">
    <property type="entry name" value="HELIX-TURN-HELIX TRANSCRIPTIONAL REGULATOR, ICLR FAMILY"/>
    <property type="match status" value="1"/>
</dbReference>
<evidence type="ECO:0000259" key="4">
    <source>
        <dbReference type="PROSITE" id="PS51077"/>
    </source>
</evidence>
<evidence type="ECO:0000313" key="6">
    <source>
        <dbReference type="EMBL" id="RWR00618.1"/>
    </source>
</evidence>
<dbReference type="RefSeq" id="WP_128179267.1">
    <property type="nucleotide sequence ID" value="NZ_CP071409.1"/>
</dbReference>
<dbReference type="SUPFAM" id="SSF55781">
    <property type="entry name" value="GAF domain-like"/>
    <property type="match status" value="1"/>
</dbReference>